<name>A0A7R8Z158_HERIL</name>
<evidence type="ECO:0008006" key="3">
    <source>
        <dbReference type="Google" id="ProtNLM"/>
    </source>
</evidence>
<dbReference type="InterPro" id="IPR043313">
    <property type="entry name" value="LRMDA"/>
</dbReference>
<sequence>MRKVFPTGGRKMEHINWSQVVYNQSERKLVLINQNLSLIPQSVINVYCNKLSYLDVSSNRINDLSFLRLMPCLETLILDNNAITDDVLLNFNSDGNSLETVKILSINNNKLENLTLILLILASEFPNLEHLSLLGNPACPDGLSPNKSSSDSYDSYKRQVSHSFRHLKFLDSCEIQRHFNGSVTQRRAEILKFSPKILFAKLKGTNEVKYTPLPSNKRNPGDHCGSYSLTLYKYIGRNSEGNRFILNNDL</sequence>
<dbReference type="Gene3D" id="3.80.10.10">
    <property type="entry name" value="Ribonuclease Inhibitor"/>
    <property type="match status" value="2"/>
</dbReference>
<protein>
    <recommendedName>
        <fullName evidence="3">Leucine-rich repeat-containing protein</fullName>
    </recommendedName>
</protein>
<gene>
    <name evidence="1" type="ORF">HERILL_LOCUS14633</name>
</gene>
<dbReference type="InterPro" id="IPR032675">
    <property type="entry name" value="LRR_dom_sf"/>
</dbReference>
<dbReference type="Proteomes" id="UP000594454">
    <property type="component" value="Chromosome 6"/>
</dbReference>
<dbReference type="EMBL" id="LR899014">
    <property type="protein sequence ID" value="CAD7092256.1"/>
    <property type="molecule type" value="Genomic_DNA"/>
</dbReference>
<dbReference type="OrthoDB" id="272149at2759"/>
<evidence type="ECO:0000313" key="1">
    <source>
        <dbReference type="EMBL" id="CAD7092256.1"/>
    </source>
</evidence>
<dbReference type="SUPFAM" id="SSF52058">
    <property type="entry name" value="L domain-like"/>
    <property type="match status" value="1"/>
</dbReference>
<organism evidence="1 2">
    <name type="scientific">Hermetia illucens</name>
    <name type="common">Black soldier fly</name>
    <dbReference type="NCBI Taxonomy" id="343691"/>
    <lineage>
        <taxon>Eukaryota</taxon>
        <taxon>Metazoa</taxon>
        <taxon>Ecdysozoa</taxon>
        <taxon>Arthropoda</taxon>
        <taxon>Hexapoda</taxon>
        <taxon>Insecta</taxon>
        <taxon>Pterygota</taxon>
        <taxon>Neoptera</taxon>
        <taxon>Endopterygota</taxon>
        <taxon>Diptera</taxon>
        <taxon>Brachycera</taxon>
        <taxon>Stratiomyomorpha</taxon>
        <taxon>Stratiomyidae</taxon>
        <taxon>Hermetiinae</taxon>
        <taxon>Hermetia</taxon>
    </lineage>
</organism>
<dbReference type="AlphaFoldDB" id="A0A7R8Z158"/>
<dbReference type="PROSITE" id="PS51450">
    <property type="entry name" value="LRR"/>
    <property type="match status" value="1"/>
</dbReference>
<proteinExistence type="predicted"/>
<dbReference type="InterPro" id="IPR001611">
    <property type="entry name" value="Leu-rich_rpt"/>
</dbReference>
<evidence type="ECO:0000313" key="2">
    <source>
        <dbReference type="Proteomes" id="UP000594454"/>
    </source>
</evidence>
<keyword evidence="2" id="KW-1185">Reference proteome</keyword>
<accession>A0A7R8Z158</accession>
<dbReference type="PANTHER" id="PTHR46282:SF2">
    <property type="entry name" value="LEUCINE-RICH MELANOCYTE DIFFERENTIATION-ASSOCIATED PROTEIN"/>
    <property type="match status" value="1"/>
</dbReference>
<dbReference type="InParanoid" id="A0A7R8Z158"/>
<dbReference type="PANTHER" id="PTHR46282">
    <property type="entry name" value="LEUCINE-RICH MELANOCYTE DIFFERENTIATION-ASSOCIATED PROTEIN"/>
    <property type="match status" value="1"/>
</dbReference>
<reference evidence="1 2" key="1">
    <citation type="submission" date="2020-11" db="EMBL/GenBank/DDBJ databases">
        <authorList>
            <person name="Wallbank WR R."/>
            <person name="Pardo Diaz C."/>
            <person name="Kozak K."/>
            <person name="Martin S."/>
            <person name="Jiggins C."/>
            <person name="Moest M."/>
            <person name="Warren A I."/>
            <person name="Generalovic N T."/>
            <person name="Byers J.R.P. K."/>
            <person name="Montejo-Kovacevich G."/>
            <person name="Yen C E."/>
        </authorList>
    </citation>
    <scope>NUCLEOTIDE SEQUENCE [LARGE SCALE GENOMIC DNA]</scope>
</reference>